<evidence type="ECO:0000259" key="2">
    <source>
        <dbReference type="PROSITE" id="PS50157"/>
    </source>
</evidence>
<dbReference type="STRING" id="478820.A0A196SA91"/>
<feature type="domain" description="C2H2-type" evidence="2">
    <location>
        <begin position="248"/>
        <end position="278"/>
    </location>
</feature>
<evidence type="ECO:0000313" key="3">
    <source>
        <dbReference type="EMBL" id="OAO13943.1"/>
    </source>
</evidence>
<dbReference type="OrthoDB" id="25790at2759"/>
<keyword evidence="1" id="KW-0863">Zinc-finger</keyword>
<dbReference type="AlphaFoldDB" id="A0A196SA91"/>
<gene>
    <name evidence="3" type="ORF">AV274_4437</name>
</gene>
<dbReference type="GO" id="GO:0008270">
    <property type="term" value="F:zinc ion binding"/>
    <property type="evidence" value="ECO:0007669"/>
    <property type="project" value="UniProtKB-KW"/>
</dbReference>
<keyword evidence="4" id="KW-1185">Reference proteome</keyword>
<reference evidence="3 4" key="1">
    <citation type="submission" date="2016-05" db="EMBL/GenBank/DDBJ databases">
        <title>Nuclear genome of Blastocystis sp. subtype 1 NandII.</title>
        <authorList>
            <person name="Gentekaki E."/>
            <person name="Curtis B."/>
            <person name="Stairs C."/>
            <person name="Eme L."/>
            <person name="Herman E."/>
            <person name="Klimes V."/>
            <person name="Arias M.C."/>
            <person name="Elias M."/>
            <person name="Hilliou F."/>
            <person name="Klute M."/>
            <person name="Malik S.-B."/>
            <person name="Pightling A."/>
            <person name="Rachubinski R."/>
            <person name="Salas D."/>
            <person name="Schlacht A."/>
            <person name="Suga H."/>
            <person name="Archibald J."/>
            <person name="Ball S.G."/>
            <person name="Clark G."/>
            <person name="Dacks J."/>
            <person name="Van Der Giezen M."/>
            <person name="Tsaousis A."/>
            <person name="Roger A."/>
        </authorList>
    </citation>
    <scope>NUCLEOTIDE SEQUENCE [LARGE SCALE GENOMIC DNA]</scope>
    <source>
        <strain evidence="4">ATCC 50177 / NandII</strain>
    </source>
</reference>
<evidence type="ECO:0000313" key="4">
    <source>
        <dbReference type="Proteomes" id="UP000078348"/>
    </source>
</evidence>
<sequence length="308" mass="35286">MNMIPGYRPSGIDPMEEQIANEAGVDYGVVMSDLSDTKKDIMDELTRRRNRERESQGTAEYRLIKCRCGNKDLSRFVTNDLDGDVVCKDCGAVVAVNALYEGDWNRNFEGEEDNSQCGAAADPNMSDAFNLKTLLVSSTGKNSHLQHKQSTIEMNLSKTGREDKETRQEYKDKMKSIAHYDMERIVRNLDLNDAVLDLAHRFFCIYRDLRNKVNNMPAREAQCLILALREKRSHGVDPKKEHIKGYSFTCPKCGIAFSTKIDLKNHNCDGDVKKEKEPKKVHIPLHLFKKPQLKDELDMLKSMREKKH</sequence>
<dbReference type="PROSITE" id="PS50157">
    <property type="entry name" value="ZINC_FINGER_C2H2_2"/>
    <property type="match status" value="1"/>
</dbReference>
<evidence type="ECO:0000256" key="1">
    <source>
        <dbReference type="PROSITE-ProRule" id="PRU00042"/>
    </source>
</evidence>
<dbReference type="EMBL" id="LXWW01000312">
    <property type="protein sequence ID" value="OAO13943.1"/>
    <property type="molecule type" value="Genomic_DNA"/>
</dbReference>
<accession>A0A196SA91</accession>
<proteinExistence type="predicted"/>
<dbReference type="Gene3D" id="1.10.472.170">
    <property type="match status" value="1"/>
</dbReference>
<keyword evidence="1" id="KW-0862">Zinc</keyword>
<keyword evidence="1" id="KW-0479">Metal-binding</keyword>
<dbReference type="InterPro" id="IPR013087">
    <property type="entry name" value="Znf_C2H2_type"/>
</dbReference>
<organism evidence="3 4">
    <name type="scientific">Blastocystis sp. subtype 1 (strain ATCC 50177 / NandII)</name>
    <dbReference type="NCBI Taxonomy" id="478820"/>
    <lineage>
        <taxon>Eukaryota</taxon>
        <taxon>Sar</taxon>
        <taxon>Stramenopiles</taxon>
        <taxon>Bigyra</taxon>
        <taxon>Opalozoa</taxon>
        <taxon>Opalinata</taxon>
        <taxon>Blastocystidae</taxon>
        <taxon>Blastocystis</taxon>
    </lineage>
</organism>
<name>A0A196SA91_BLAHN</name>
<comment type="caution">
    <text evidence="3">The sequence shown here is derived from an EMBL/GenBank/DDBJ whole genome shotgun (WGS) entry which is preliminary data.</text>
</comment>
<dbReference type="Proteomes" id="UP000078348">
    <property type="component" value="Unassembled WGS sequence"/>
</dbReference>
<protein>
    <recommendedName>
        <fullName evidence="2">C2H2-type domain-containing protein</fullName>
    </recommendedName>
</protein>